<evidence type="ECO:0000313" key="3">
    <source>
        <dbReference type="Proteomes" id="UP000488936"/>
    </source>
</evidence>
<feature type="transmembrane region" description="Helical" evidence="1">
    <location>
        <begin position="6"/>
        <end position="29"/>
    </location>
</feature>
<keyword evidence="1" id="KW-0812">Transmembrane</keyword>
<gene>
    <name evidence="2" type="ORF">GJV77_10925</name>
</gene>
<dbReference type="Proteomes" id="UP000488936">
    <property type="component" value="Unassembled WGS sequence"/>
</dbReference>
<dbReference type="AlphaFoldDB" id="A0A7K1GNP7"/>
<feature type="transmembrane region" description="Helical" evidence="1">
    <location>
        <begin position="41"/>
        <end position="58"/>
    </location>
</feature>
<evidence type="ECO:0000256" key="1">
    <source>
        <dbReference type="SAM" id="Phobius"/>
    </source>
</evidence>
<keyword evidence="1" id="KW-0472">Membrane</keyword>
<accession>A0A7K1GNP7</accession>
<dbReference type="Pfam" id="PF11376">
    <property type="entry name" value="DUF3179"/>
    <property type="match status" value="1"/>
</dbReference>
<dbReference type="OrthoDB" id="9806357at2"/>
<reference evidence="2 3" key="1">
    <citation type="journal article" date="2006" name="Int. J. Syst. Evol. Microbiol.">
        <title>Myroides pelagicus sp. nov., isolated from seawater in Thailand.</title>
        <authorList>
            <person name="Yoon J."/>
            <person name="Maneerat S."/>
            <person name="Kawai F."/>
            <person name="Yokota A."/>
        </authorList>
    </citation>
    <scope>NUCLEOTIDE SEQUENCE [LARGE SCALE GENOMIC DNA]</scope>
    <source>
        <strain evidence="2 3">SM1T</strain>
    </source>
</reference>
<proteinExistence type="predicted"/>
<sequence length="384" mass="43991">MEIVVLVCLSVLSILIGLSGVYMTMLEFVPIRWVYYMNRVRLPWAIIILLIAGGLTFYWSYHRYWLSCIAFVLTVLGVFLAYRLTQERMFAAVDFPEVEAVTTDGLLLDDSELAVIEYNGVTKCYPLDYVIHHHIINDQFGSKTVSLTYCAMCRSIIPFDVTDIGPLYVSSFKHANMIVSDRKTGTFYQQANFQSLIGKLHPSELMAIPFQIATWEEVKKMIKKPVMPVLKKEDLTPFELPIKGLWKRIVASELTPGLSSKNKDKTFPARTQVIGIVDKVNNKSVVYLKQAILAQGLVVNQTANFFLVAHQNNVIGFRWDHRKELALDLSARYITAEGGAQRWDLNGKYQSGEDKQDLELIRLSDEYWFSWKRFHPTTEVIDLL</sequence>
<keyword evidence="3" id="KW-1185">Reference proteome</keyword>
<name>A0A7K1GNP7_9FLAO</name>
<dbReference type="InterPro" id="IPR021516">
    <property type="entry name" value="DUF3179"/>
</dbReference>
<feature type="transmembrane region" description="Helical" evidence="1">
    <location>
        <begin position="64"/>
        <end position="82"/>
    </location>
</feature>
<organism evidence="2 3">
    <name type="scientific">Myroides pelagicus</name>
    <dbReference type="NCBI Taxonomy" id="270914"/>
    <lineage>
        <taxon>Bacteria</taxon>
        <taxon>Pseudomonadati</taxon>
        <taxon>Bacteroidota</taxon>
        <taxon>Flavobacteriia</taxon>
        <taxon>Flavobacteriales</taxon>
        <taxon>Flavobacteriaceae</taxon>
        <taxon>Myroides</taxon>
    </lineage>
</organism>
<comment type="caution">
    <text evidence="2">The sequence shown here is derived from an EMBL/GenBank/DDBJ whole genome shotgun (WGS) entry which is preliminary data.</text>
</comment>
<protein>
    <submittedName>
        <fullName evidence="2">DUF3179 domain-containing protein</fullName>
    </submittedName>
</protein>
<evidence type="ECO:0000313" key="2">
    <source>
        <dbReference type="EMBL" id="MTH30408.1"/>
    </source>
</evidence>
<dbReference type="RefSeq" id="WP_155036392.1">
    <property type="nucleotide sequence ID" value="NZ_JBHTIG010000028.1"/>
</dbReference>
<keyword evidence="1" id="KW-1133">Transmembrane helix</keyword>
<dbReference type="EMBL" id="WMJY01000025">
    <property type="protein sequence ID" value="MTH30408.1"/>
    <property type="molecule type" value="Genomic_DNA"/>
</dbReference>